<dbReference type="EMBL" id="JACGCM010001055">
    <property type="protein sequence ID" value="KAF6162267.1"/>
    <property type="molecule type" value="Genomic_DNA"/>
</dbReference>
<feature type="compositionally biased region" description="Basic and acidic residues" evidence="1">
    <location>
        <begin position="274"/>
        <end position="290"/>
    </location>
</feature>
<accession>A0A7J7N561</accession>
<dbReference type="OrthoDB" id="1939300at2759"/>
<dbReference type="InterPro" id="IPR040256">
    <property type="entry name" value="At4g02000-like"/>
</dbReference>
<dbReference type="Proteomes" id="UP000541444">
    <property type="component" value="Unassembled WGS sequence"/>
</dbReference>
<sequence>MKLQNNNLFLFTFCNEEDREKVLELGSQHVANRLFVIRPWSLHIEKEITNLSIIPIWIILRKVPKYLWNPEGLGQIASVVGIPLCLDRATEEGSRLGYARVCMEINYQSDLPCTIPYDVDDGEVTNIDVEYAWLPPKCDDCCLLGHSTLKCEYNIVTEVHREFVKESAPKNTYNYMGKNVWRPTIREGEHKEQTTFSGKEKREEHTKCDKEGWIVPNMKKTSKGTNNKAREPSSNKIVNGGGFGLLSGIEEDIEKVLMSSKTTSNGSTTGSDLEQSKEEPRENKSLRDSDNVQVACPEKGSVNGDEDTESTCTL</sequence>
<dbReference type="Pfam" id="PF14111">
    <property type="entry name" value="DUF4283"/>
    <property type="match status" value="1"/>
</dbReference>
<gene>
    <name evidence="3" type="ORF">GIB67_008396</name>
</gene>
<evidence type="ECO:0000313" key="3">
    <source>
        <dbReference type="EMBL" id="KAF6162267.1"/>
    </source>
</evidence>
<keyword evidence="4" id="KW-1185">Reference proteome</keyword>
<protein>
    <recommendedName>
        <fullName evidence="2">DUF4283 domain-containing protein</fullName>
    </recommendedName>
</protein>
<dbReference type="PANTHER" id="PTHR31286">
    <property type="entry name" value="GLYCINE-RICH CELL WALL STRUCTURAL PROTEIN 1.8-LIKE"/>
    <property type="match status" value="1"/>
</dbReference>
<feature type="domain" description="DUF4283" evidence="2">
    <location>
        <begin position="4"/>
        <end position="43"/>
    </location>
</feature>
<feature type="compositionally biased region" description="Acidic residues" evidence="1">
    <location>
        <begin position="304"/>
        <end position="314"/>
    </location>
</feature>
<evidence type="ECO:0000256" key="1">
    <source>
        <dbReference type="SAM" id="MobiDB-lite"/>
    </source>
</evidence>
<dbReference type="AlphaFoldDB" id="A0A7J7N561"/>
<reference evidence="3 4" key="1">
    <citation type="journal article" date="2020" name="IScience">
        <title>Genome Sequencing of the Endangered Kingdonia uniflora (Circaeasteraceae, Ranunculales) Reveals Potential Mechanisms of Evolutionary Specialization.</title>
        <authorList>
            <person name="Sun Y."/>
            <person name="Deng T."/>
            <person name="Zhang A."/>
            <person name="Moore M.J."/>
            <person name="Landis J.B."/>
            <person name="Lin N."/>
            <person name="Zhang H."/>
            <person name="Zhang X."/>
            <person name="Huang J."/>
            <person name="Zhang X."/>
            <person name="Sun H."/>
            <person name="Wang H."/>
        </authorList>
    </citation>
    <scope>NUCLEOTIDE SEQUENCE [LARGE SCALE GENOMIC DNA]</scope>
    <source>
        <strain evidence="3">TB1705</strain>
        <tissue evidence="3">Leaf</tissue>
    </source>
</reference>
<organism evidence="3 4">
    <name type="scientific">Kingdonia uniflora</name>
    <dbReference type="NCBI Taxonomy" id="39325"/>
    <lineage>
        <taxon>Eukaryota</taxon>
        <taxon>Viridiplantae</taxon>
        <taxon>Streptophyta</taxon>
        <taxon>Embryophyta</taxon>
        <taxon>Tracheophyta</taxon>
        <taxon>Spermatophyta</taxon>
        <taxon>Magnoliopsida</taxon>
        <taxon>Ranunculales</taxon>
        <taxon>Circaeasteraceae</taxon>
        <taxon>Kingdonia</taxon>
    </lineage>
</organism>
<proteinExistence type="predicted"/>
<evidence type="ECO:0000313" key="4">
    <source>
        <dbReference type="Proteomes" id="UP000541444"/>
    </source>
</evidence>
<feature type="region of interest" description="Disordered" evidence="1">
    <location>
        <begin position="216"/>
        <end position="238"/>
    </location>
</feature>
<feature type="region of interest" description="Disordered" evidence="1">
    <location>
        <begin position="259"/>
        <end position="314"/>
    </location>
</feature>
<dbReference type="PANTHER" id="PTHR31286:SF180">
    <property type="entry name" value="OS10G0362600 PROTEIN"/>
    <property type="match status" value="1"/>
</dbReference>
<comment type="caution">
    <text evidence="3">The sequence shown here is derived from an EMBL/GenBank/DDBJ whole genome shotgun (WGS) entry which is preliminary data.</text>
</comment>
<evidence type="ECO:0000259" key="2">
    <source>
        <dbReference type="Pfam" id="PF14111"/>
    </source>
</evidence>
<feature type="compositionally biased region" description="Low complexity" evidence="1">
    <location>
        <begin position="259"/>
        <end position="271"/>
    </location>
</feature>
<name>A0A7J7N561_9MAGN</name>
<dbReference type="InterPro" id="IPR025558">
    <property type="entry name" value="DUF4283"/>
</dbReference>